<comment type="caution">
    <text evidence="1">The sequence shown here is derived from an EMBL/GenBank/DDBJ whole genome shotgun (WGS) entry which is preliminary data.</text>
</comment>
<protein>
    <recommendedName>
        <fullName evidence="3">Allophanate hydrolase subunit 2</fullName>
    </recommendedName>
</protein>
<gene>
    <name evidence="1" type="ORF">NCTC11535_00591</name>
</gene>
<dbReference type="RefSeq" id="WP_111835871.1">
    <property type="nucleotide sequence ID" value="NZ_UAPQ01000001.1"/>
</dbReference>
<accession>A0ABY1VMM8</accession>
<proteinExistence type="predicted"/>
<dbReference type="Proteomes" id="UP000250006">
    <property type="component" value="Unassembled WGS sequence"/>
</dbReference>
<dbReference type="EMBL" id="UAPQ01000001">
    <property type="protein sequence ID" value="SPT52937.1"/>
    <property type="molecule type" value="Genomic_DNA"/>
</dbReference>
<sequence length="296" mass="31034">MPEILRSGEWERQVLPELGALELNLLAQRTPAQLEVLGTATKPKYLGGGRSTVAFPVKSVLAGTPVTVRGIATGGHPFGVGETVDLVISAGGGQQSWVLRGLDIAGQVESALVRLERTPQGLVLTPGEGGNATLGLGGWCVRRRQESGQAFVPTITELGLDTSVSMRPHAGRLAALQRFMEEMAQTAGVPAPTVRRLPVGGAEAQGVGAVDYQRGGSERPVLLTDAPPTLGDTECLLFGPAELLTALPTPGALALTEAAWVELEREDRAFGTATLDVLTPLLDWLTRPTSEIGATR</sequence>
<evidence type="ECO:0000313" key="2">
    <source>
        <dbReference type="Proteomes" id="UP000250006"/>
    </source>
</evidence>
<keyword evidence="2" id="KW-1185">Reference proteome</keyword>
<reference evidence="1 2" key="1">
    <citation type="submission" date="2018-06" db="EMBL/GenBank/DDBJ databases">
        <authorList>
            <consortium name="Pathogen Informatics"/>
            <person name="Doyle S."/>
        </authorList>
    </citation>
    <scope>NUCLEOTIDE SEQUENCE [LARGE SCALE GENOMIC DNA]</scope>
    <source>
        <strain evidence="1 2">NCTC11535</strain>
    </source>
</reference>
<organism evidence="1 2">
    <name type="scientific">Actinomyces bovis</name>
    <dbReference type="NCBI Taxonomy" id="1658"/>
    <lineage>
        <taxon>Bacteria</taxon>
        <taxon>Bacillati</taxon>
        <taxon>Actinomycetota</taxon>
        <taxon>Actinomycetes</taxon>
        <taxon>Actinomycetales</taxon>
        <taxon>Actinomycetaceae</taxon>
        <taxon>Actinomyces</taxon>
    </lineage>
</organism>
<evidence type="ECO:0000313" key="1">
    <source>
        <dbReference type="EMBL" id="SPT52937.1"/>
    </source>
</evidence>
<evidence type="ECO:0008006" key="3">
    <source>
        <dbReference type="Google" id="ProtNLM"/>
    </source>
</evidence>
<name>A0ABY1VMM8_9ACTO</name>